<evidence type="ECO:0000313" key="3">
    <source>
        <dbReference type="Proteomes" id="UP000320481"/>
    </source>
</evidence>
<feature type="transmembrane region" description="Helical" evidence="1">
    <location>
        <begin position="59"/>
        <end position="82"/>
    </location>
</feature>
<protein>
    <recommendedName>
        <fullName evidence="4">PH domain-containing protein</fullName>
    </recommendedName>
</protein>
<accession>A0A5C6JMM8</accession>
<organism evidence="2 3">
    <name type="scientific">Streptomyces misionensis</name>
    <dbReference type="NCBI Taxonomy" id="67331"/>
    <lineage>
        <taxon>Bacteria</taxon>
        <taxon>Bacillati</taxon>
        <taxon>Actinomycetota</taxon>
        <taxon>Actinomycetes</taxon>
        <taxon>Kitasatosporales</taxon>
        <taxon>Streptomycetaceae</taxon>
        <taxon>Streptomyces</taxon>
    </lineage>
</organism>
<comment type="caution">
    <text evidence="2">The sequence shown here is derived from an EMBL/GenBank/DDBJ whole genome shotgun (WGS) entry which is preliminary data.</text>
</comment>
<keyword evidence="1" id="KW-0812">Transmembrane</keyword>
<dbReference type="AlphaFoldDB" id="A0A5C6JMM8"/>
<sequence>MDGNEVPDDYSVVLGRHDGLPRFLSRLLLVACFFGLTIALAGGMSAFDTGGGLIVLPARVLLGLGLALVGISSAPLAVGWWLGRPSKLSAEGIRMPRRRGDLPIPWSHVRHYQIRSTENGRRRLLAVWLTPDRGSAPLWLGDVTRASLPEEEIMALVHRWTER</sequence>
<feature type="transmembrane region" description="Helical" evidence="1">
    <location>
        <begin position="27"/>
        <end position="47"/>
    </location>
</feature>
<dbReference type="RefSeq" id="WP_146466608.1">
    <property type="nucleotide sequence ID" value="NZ_VOGW01000115.1"/>
</dbReference>
<gene>
    <name evidence="2" type="ORF">FRZ03_20490</name>
</gene>
<keyword evidence="3" id="KW-1185">Reference proteome</keyword>
<dbReference type="Proteomes" id="UP000320481">
    <property type="component" value="Unassembled WGS sequence"/>
</dbReference>
<name>A0A5C6JMM8_9ACTN</name>
<keyword evidence="1" id="KW-0472">Membrane</keyword>
<evidence type="ECO:0000313" key="2">
    <source>
        <dbReference type="EMBL" id="TWV41867.1"/>
    </source>
</evidence>
<evidence type="ECO:0000256" key="1">
    <source>
        <dbReference type="SAM" id="Phobius"/>
    </source>
</evidence>
<proteinExistence type="predicted"/>
<keyword evidence="1" id="KW-1133">Transmembrane helix</keyword>
<evidence type="ECO:0008006" key="4">
    <source>
        <dbReference type="Google" id="ProtNLM"/>
    </source>
</evidence>
<reference evidence="2" key="1">
    <citation type="journal article" date="2019" name="Microbiol. Resour. Announc.">
        <title>Draft Genomic Sequences of Streptomyces misionensis and Streptomyces albidoflavus, bacteria applied for phytopathogen biocontrol.</title>
        <authorList>
            <person name="Pylro V."/>
            <person name="Dias A."/>
            <person name="Andreote F."/>
            <person name="Varani A."/>
            <person name="Andreote C."/>
            <person name="Bernardo E."/>
            <person name="Martins T."/>
        </authorList>
    </citation>
    <scope>NUCLEOTIDE SEQUENCE [LARGE SCALE GENOMIC DNA]</scope>
    <source>
        <strain evidence="2">66</strain>
    </source>
</reference>
<dbReference type="EMBL" id="VOGW01000115">
    <property type="protein sequence ID" value="TWV41867.1"/>
    <property type="molecule type" value="Genomic_DNA"/>
</dbReference>